<feature type="region of interest" description="Disordered" evidence="1">
    <location>
        <begin position="370"/>
        <end position="406"/>
    </location>
</feature>
<keyword evidence="2" id="KW-0732">Signal</keyword>
<dbReference type="EMBL" id="BAABKG010000002">
    <property type="protein sequence ID" value="GAA5144825.1"/>
    <property type="molecule type" value="Genomic_DNA"/>
</dbReference>
<sequence>MRIRSRAATATLALTALLPVAAVTGLGADHAGAAIAETKVKVSNVTAGWQPTRGGTRVGVSFQLENTASGRTQPRRAKFFLVSADGGTQRLLGSASVPALAPGETRTFFRNQVVGPRIVEGDYRTRVCYTRLPGADCSISKRADVTILPSDLTSPTPGVVVPETSSVRIRVVNTGQARSGPLQTSVRSFGFVPVRRGGEIRSLRRAPSLDYEVDATTCGASLAAGQSCTVDVSRTAEGNPGGTAELVVRGLRGSVLEVALTPPLRVVPLRHEFGGETGQVAVGDADAFTYRVVNDGETEAQVFTGFLQNERDFTFTGFGTRRFTCAGDGPVTVEPGSSCTFTVEFVPQTEGFKRSEGVILTTEAVLPFLGKGQGTPGEGVPGEPGVPGPVGPGQRTATFGSLPAAG</sequence>
<evidence type="ECO:0008006" key="5">
    <source>
        <dbReference type="Google" id="ProtNLM"/>
    </source>
</evidence>
<comment type="caution">
    <text evidence="3">The sequence shown here is derived from an EMBL/GenBank/DDBJ whole genome shotgun (WGS) entry which is preliminary data.</text>
</comment>
<feature type="compositionally biased region" description="Gly residues" evidence="1">
    <location>
        <begin position="371"/>
        <end position="382"/>
    </location>
</feature>
<feature type="signal peptide" evidence="2">
    <location>
        <begin position="1"/>
        <end position="21"/>
    </location>
</feature>
<dbReference type="Proteomes" id="UP001500221">
    <property type="component" value="Unassembled WGS sequence"/>
</dbReference>
<organism evidence="3 4">
    <name type="scientific">Nocardioides marinquilinus</name>
    <dbReference type="NCBI Taxonomy" id="1210400"/>
    <lineage>
        <taxon>Bacteria</taxon>
        <taxon>Bacillati</taxon>
        <taxon>Actinomycetota</taxon>
        <taxon>Actinomycetes</taxon>
        <taxon>Propionibacteriales</taxon>
        <taxon>Nocardioidaceae</taxon>
        <taxon>Nocardioides</taxon>
    </lineage>
</organism>
<dbReference type="RefSeq" id="WP_345455950.1">
    <property type="nucleotide sequence ID" value="NZ_BAABKG010000002.1"/>
</dbReference>
<accession>A0ABP9PDH5</accession>
<evidence type="ECO:0000256" key="1">
    <source>
        <dbReference type="SAM" id="MobiDB-lite"/>
    </source>
</evidence>
<proteinExistence type="predicted"/>
<feature type="chain" id="PRO_5046181279" description="Choice-of-anchor D domain-containing protein" evidence="2">
    <location>
        <begin position="22"/>
        <end position="406"/>
    </location>
</feature>
<evidence type="ECO:0000256" key="2">
    <source>
        <dbReference type="SAM" id="SignalP"/>
    </source>
</evidence>
<reference evidence="4" key="1">
    <citation type="journal article" date="2019" name="Int. J. Syst. Evol. Microbiol.">
        <title>The Global Catalogue of Microorganisms (GCM) 10K type strain sequencing project: providing services to taxonomists for standard genome sequencing and annotation.</title>
        <authorList>
            <consortium name="The Broad Institute Genomics Platform"/>
            <consortium name="The Broad Institute Genome Sequencing Center for Infectious Disease"/>
            <person name="Wu L."/>
            <person name="Ma J."/>
        </authorList>
    </citation>
    <scope>NUCLEOTIDE SEQUENCE [LARGE SCALE GENOMIC DNA]</scope>
    <source>
        <strain evidence="4">JCM 18459</strain>
    </source>
</reference>
<evidence type="ECO:0000313" key="3">
    <source>
        <dbReference type="EMBL" id="GAA5144825.1"/>
    </source>
</evidence>
<dbReference type="InterPro" id="IPR013783">
    <property type="entry name" value="Ig-like_fold"/>
</dbReference>
<evidence type="ECO:0000313" key="4">
    <source>
        <dbReference type="Proteomes" id="UP001500221"/>
    </source>
</evidence>
<name>A0ABP9PDH5_9ACTN</name>
<keyword evidence="4" id="KW-1185">Reference proteome</keyword>
<protein>
    <recommendedName>
        <fullName evidence="5">Choice-of-anchor D domain-containing protein</fullName>
    </recommendedName>
</protein>
<dbReference type="Gene3D" id="2.60.40.10">
    <property type="entry name" value="Immunoglobulins"/>
    <property type="match status" value="1"/>
</dbReference>
<gene>
    <name evidence="3" type="ORF">GCM10023340_13110</name>
</gene>